<dbReference type="InterPro" id="IPR037185">
    <property type="entry name" value="EmrE-like"/>
</dbReference>
<feature type="transmembrane region" description="Helical" evidence="1">
    <location>
        <begin position="87"/>
        <end position="107"/>
    </location>
</feature>
<keyword evidence="1" id="KW-0472">Membrane</keyword>
<dbReference type="RefSeq" id="WP_110271031.1">
    <property type="nucleotide sequence ID" value="NZ_CP029289.2"/>
</dbReference>
<evidence type="ECO:0000313" key="3">
    <source>
        <dbReference type="EMBL" id="AWR95150.1"/>
    </source>
</evidence>
<dbReference type="Gene3D" id="1.10.3730.20">
    <property type="match status" value="1"/>
</dbReference>
<dbReference type="EMBL" id="CP029289">
    <property type="protein sequence ID" value="AWR95150.1"/>
    <property type="molecule type" value="Genomic_DNA"/>
</dbReference>
<sequence length="277" mass="31056">MHLKKGFYDLLLTSFLWGTIGIATQFFYIQGANPYSLVLFRSISSAIISFFIIKIRNILNLKQIILGLFAAAFYETYIYTITIDGAALSAVLLYTAPLWVFMLSKLLVKESTNAIKIISSICIVIGLYIIYEGTLNLMETLLGLMSGFTYALLVSYSRYLQIRGSKEWEMIASQSIWSIPFVIILEIFSKINLPSIFGGIYLGIFATILPYFFFYRGMKKSDSGTATIISALEPVFTIILAYIFLKESLNFVQFIGTIIILISVIINGMTFSTSGSN</sequence>
<dbReference type="Pfam" id="PF00892">
    <property type="entry name" value="EamA"/>
    <property type="match status" value="2"/>
</dbReference>
<feature type="transmembrane region" description="Helical" evidence="1">
    <location>
        <begin position="251"/>
        <end position="271"/>
    </location>
</feature>
<keyword evidence="4" id="KW-1185">Reference proteome</keyword>
<feature type="transmembrane region" description="Helical" evidence="1">
    <location>
        <begin position="137"/>
        <end position="156"/>
    </location>
</feature>
<dbReference type="SUPFAM" id="SSF103481">
    <property type="entry name" value="Multidrug resistance efflux transporter EmrE"/>
    <property type="match status" value="2"/>
</dbReference>
<evidence type="ECO:0000259" key="2">
    <source>
        <dbReference type="Pfam" id="PF00892"/>
    </source>
</evidence>
<dbReference type="OrthoDB" id="42541at2157"/>
<feature type="transmembrane region" description="Helical" evidence="1">
    <location>
        <begin position="64"/>
        <end position="81"/>
    </location>
</feature>
<dbReference type="GO" id="GO:0016020">
    <property type="term" value="C:membrane"/>
    <property type="evidence" value="ECO:0007669"/>
    <property type="project" value="InterPro"/>
</dbReference>
<keyword evidence="1" id="KW-1133">Transmembrane helix</keyword>
<feature type="transmembrane region" description="Helical" evidence="1">
    <location>
        <begin position="226"/>
        <end position="245"/>
    </location>
</feature>
<feature type="domain" description="EamA" evidence="2">
    <location>
        <begin position="140"/>
        <end position="267"/>
    </location>
</feature>
<proteinExistence type="predicted"/>
<accession>A0A2U9IGL3</accession>
<dbReference type="PANTHER" id="PTHR22911:SF79">
    <property type="entry name" value="MOBA-LIKE NTP TRANSFERASE DOMAIN-CONTAINING PROTEIN"/>
    <property type="match status" value="1"/>
</dbReference>
<feature type="transmembrane region" description="Helical" evidence="1">
    <location>
        <begin position="114"/>
        <end position="131"/>
    </location>
</feature>
<feature type="domain" description="EamA" evidence="2">
    <location>
        <begin position="10"/>
        <end position="131"/>
    </location>
</feature>
<dbReference type="KEGG" id="abri:DFR85_11630"/>
<dbReference type="InterPro" id="IPR000620">
    <property type="entry name" value="EamA_dom"/>
</dbReference>
<reference evidence="3 4" key="1">
    <citation type="submission" date="2018-05" db="EMBL/GenBank/DDBJ databases">
        <title>Complete Genome Sequences of Extremely Thermoacidophilic, Metal-Mobilizing Type-Strain Members of the Archaeal Family Sulfolobaceae: Acidianus brierleyi DSM-1651T, Acidianus sulfidivorans DSM-18786T, Metallosphaera hakonensis DSM-7519T, and Metallosphaera prunae DSM-10039T.</title>
        <authorList>
            <person name="Counts J.A."/>
            <person name="Kelly R.M."/>
        </authorList>
    </citation>
    <scope>NUCLEOTIDE SEQUENCE [LARGE SCALE GENOMIC DNA]</scope>
    <source>
        <strain evidence="3 4">DSM 1651</strain>
    </source>
</reference>
<feature type="transmembrane region" description="Helical" evidence="1">
    <location>
        <begin position="195"/>
        <end position="214"/>
    </location>
</feature>
<keyword evidence="1" id="KW-0812">Transmembrane</keyword>
<evidence type="ECO:0000313" key="4">
    <source>
        <dbReference type="Proteomes" id="UP000248044"/>
    </source>
</evidence>
<dbReference type="AlphaFoldDB" id="A0A2U9IGL3"/>
<feature type="transmembrane region" description="Helical" evidence="1">
    <location>
        <begin position="35"/>
        <end position="52"/>
    </location>
</feature>
<feature type="transmembrane region" description="Helical" evidence="1">
    <location>
        <begin position="7"/>
        <end position="29"/>
    </location>
</feature>
<dbReference type="GeneID" id="36832816"/>
<evidence type="ECO:0000256" key="1">
    <source>
        <dbReference type="SAM" id="Phobius"/>
    </source>
</evidence>
<protein>
    <submittedName>
        <fullName evidence="3">Permease</fullName>
    </submittedName>
</protein>
<dbReference type="Proteomes" id="UP000248044">
    <property type="component" value="Chromosome"/>
</dbReference>
<name>A0A2U9IGL3_9CREN</name>
<dbReference type="PANTHER" id="PTHR22911">
    <property type="entry name" value="ACYL-MALONYL CONDENSING ENZYME-RELATED"/>
    <property type="match status" value="1"/>
</dbReference>
<gene>
    <name evidence="3" type="ORF">DFR85_11630</name>
</gene>
<organism evidence="3 4">
    <name type="scientific">Acidianus brierleyi</name>
    <dbReference type="NCBI Taxonomy" id="41673"/>
    <lineage>
        <taxon>Archaea</taxon>
        <taxon>Thermoproteota</taxon>
        <taxon>Thermoprotei</taxon>
        <taxon>Sulfolobales</taxon>
        <taxon>Sulfolobaceae</taxon>
        <taxon>Acidianus</taxon>
    </lineage>
</organism>